<dbReference type="Proteomes" id="UP000464186">
    <property type="component" value="Chromosome"/>
</dbReference>
<evidence type="ECO:0000313" key="4">
    <source>
        <dbReference type="Proteomes" id="UP000464186"/>
    </source>
</evidence>
<dbReference type="KEGG" id="psey:GU243_12260"/>
<dbReference type="Gene3D" id="3.40.190.10">
    <property type="entry name" value="Periplasmic binding protein-like II"/>
    <property type="match status" value="2"/>
</dbReference>
<keyword evidence="2" id="KW-0813">Transport</keyword>
<dbReference type="InterPro" id="IPR006059">
    <property type="entry name" value="SBP"/>
</dbReference>
<evidence type="ECO:0000313" key="3">
    <source>
        <dbReference type="EMBL" id="QHK20382.1"/>
    </source>
</evidence>
<dbReference type="Pfam" id="PF01547">
    <property type="entry name" value="SBP_bac_1"/>
    <property type="match status" value="1"/>
</dbReference>
<organism evidence="3 4">
    <name type="scientific">Pseudarthrobacter psychrotolerans</name>
    <dbReference type="NCBI Taxonomy" id="2697569"/>
    <lineage>
        <taxon>Bacteria</taxon>
        <taxon>Bacillati</taxon>
        <taxon>Actinomycetota</taxon>
        <taxon>Actinomycetes</taxon>
        <taxon>Micrococcales</taxon>
        <taxon>Micrococcaceae</taxon>
        <taxon>Pseudarthrobacter</taxon>
    </lineage>
</organism>
<dbReference type="EMBL" id="CP047898">
    <property type="protein sequence ID" value="QHK20382.1"/>
    <property type="molecule type" value="Genomic_DNA"/>
</dbReference>
<evidence type="ECO:0000256" key="1">
    <source>
        <dbReference type="ARBA" id="ARBA00008520"/>
    </source>
</evidence>
<dbReference type="InterPro" id="IPR050490">
    <property type="entry name" value="Bact_solute-bd_prot1"/>
</dbReference>
<sequence length="445" mass="48172">MRLFFKGENMASQFDASATAFPSRRSILKTVGVGAAGLAGIPFLAACTGGSAPSATGSDSAGLTFGSGSSDDVPKRAYQAVTDAFTAKSGKKVTTNVVPHNDFQMKISSYLQGSPDDTFTWFAGYRMQYYAGKGLLAPIDDVWETIGGNYSDALKKASTGPDGKMYFVPNYNYPWGFFYRKSLWAEKGYEVPETFDALKALATKMQADGIIPIGFADKDGWPAMGTFDYMNMRLNGYQFHVDLCAHKESWDQQKVSTVFDTWAALLPFQDPGALGQTWQDAAKALEAKKTGMYLLGSFVTQQFTDPAVLADIDFFAFPEIAMEGRDAVEAPIDGLLLSKKGGENKAARDFMAFLGTAEAQNAYAAVDASNIATAKGTDTSKFSPLNKKCADTIADAKYISQFFDRDALPAMANNVMIPALQSFIKDGKMDVKNLEAQAKTLYAAQ</sequence>
<protein>
    <submittedName>
        <fullName evidence="3">Extracellular solute-binding protein</fullName>
    </submittedName>
</protein>
<reference evidence="3 4" key="1">
    <citation type="submission" date="2020-01" db="EMBL/GenBank/DDBJ databases">
        <title>Pseudarthrobacter psychrotolerans sp. nov., isolated from antarctic soil.</title>
        <authorList>
            <person name="Shin Y."/>
            <person name="Park W."/>
        </authorList>
    </citation>
    <scope>NUCLEOTIDE SEQUENCE [LARGE SCALE GENOMIC DNA]</scope>
    <source>
        <strain evidence="3 4">YJ56</strain>
    </source>
</reference>
<comment type="similarity">
    <text evidence="1">Belongs to the bacterial solute-binding protein 1 family.</text>
</comment>
<dbReference type="SUPFAM" id="SSF53850">
    <property type="entry name" value="Periplasmic binding protein-like II"/>
    <property type="match status" value="1"/>
</dbReference>
<name>A0A6P1NS75_9MICC</name>
<dbReference type="PANTHER" id="PTHR43649">
    <property type="entry name" value="ARABINOSE-BINDING PROTEIN-RELATED"/>
    <property type="match status" value="1"/>
</dbReference>
<accession>A0A6P1NS75</accession>
<evidence type="ECO:0000256" key="2">
    <source>
        <dbReference type="ARBA" id="ARBA00022448"/>
    </source>
</evidence>
<keyword evidence="4" id="KW-1185">Reference proteome</keyword>
<dbReference type="PANTHER" id="PTHR43649:SF29">
    <property type="entry name" value="OSMOPROTECTIVE COMPOUNDS-BINDING PROTEIN GGTB"/>
    <property type="match status" value="1"/>
</dbReference>
<dbReference type="AlphaFoldDB" id="A0A6P1NS75"/>
<proteinExistence type="inferred from homology"/>
<gene>
    <name evidence="3" type="ORF">GU243_12260</name>
</gene>